<dbReference type="InterPro" id="IPR055401">
    <property type="entry name" value="CEMIP_beta-hel_dom"/>
</dbReference>
<dbReference type="SMART" id="SM01225">
    <property type="entry name" value="G8"/>
    <property type="match status" value="1"/>
</dbReference>
<reference evidence="4 5" key="1">
    <citation type="submission" date="2015-12" db="EMBL/GenBank/DDBJ databases">
        <title>Dictyostelia acquired genes for synthesis and detection of signals that induce cell-type specialization by lateral gene transfer from prokaryotes.</title>
        <authorList>
            <person name="Gloeckner G."/>
            <person name="Schaap P."/>
        </authorList>
    </citation>
    <scope>NUCLEOTIDE SEQUENCE [LARGE SCALE GENOMIC DNA]</scope>
    <source>
        <strain evidence="4 5">TK</strain>
    </source>
</reference>
<evidence type="ECO:0000256" key="1">
    <source>
        <dbReference type="ARBA" id="ARBA00023180"/>
    </source>
</evidence>
<dbReference type="OrthoDB" id="2016282at2759"/>
<evidence type="ECO:0000313" key="4">
    <source>
        <dbReference type="EMBL" id="KYQ92567.1"/>
    </source>
</evidence>
<name>A0A151ZF62_TIELA</name>
<dbReference type="InterPro" id="IPR052334">
    <property type="entry name" value="G8_domain-comF-like"/>
</dbReference>
<dbReference type="STRING" id="361077.A0A151ZF62"/>
<proteinExistence type="inferred from homology"/>
<feature type="domain" description="G8" evidence="3">
    <location>
        <begin position="258"/>
        <end position="384"/>
    </location>
</feature>
<dbReference type="Pfam" id="PF10162">
    <property type="entry name" value="G8"/>
    <property type="match status" value="1"/>
</dbReference>
<dbReference type="InParanoid" id="A0A151ZF62"/>
<dbReference type="AlphaFoldDB" id="A0A151ZF62"/>
<evidence type="ECO:0000313" key="5">
    <source>
        <dbReference type="Proteomes" id="UP000076078"/>
    </source>
</evidence>
<dbReference type="PROSITE" id="PS51484">
    <property type="entry name" value="G8"/>
    <property type="match status" value="1"/>
</dbReference>
<dbReference type="OMA" id="HWHDPTI"/>
<dbReference type="Pfam" id="PF24606">
    <property type="entry name" value="CEMIP_beta-hel"/>
    <property type="match status" value="1"/>
</dbReference>
<dbReference type="InterPro" id="IPR019316">
    <property type="entry name" value="G8_domain"/>
</dbReference>
<dbReference type="PANTHER" id="PTHR47687">
    <property type="entry name" value="G8 DOMAIN-CONTAINING PROTEIN DDB_G0288475-RELATED"/>
    <property type="match status" value="1"/>
</dbReference>
<gene>
    <name evidence="4" type="ORF">DLAC_06555</name>
</gene>
<dbReference type="PANTHER" id="PTHR47687:SF4">
    <property type="entry name" value="G8 DOMAIN-CONTAINING PROTEIN DDB_G0286311-RELATED"/>
    <property type="match status" value="1"/>
</dbReference>
<dbReference type="Proteomes" id="UP000076078">
    <property type="component" value="Unassembled WGS sequence"/>
</dbReference>
<evidence type="ECO:0000259" key="3">
    <source>
        <dbReference type="PROSITE" id="PS51484"/>
    </source>
</evidence>
<keyword evidence="1" id="KW-0325">Glycoprotein</keyword>
<keyword evidence="5" id="KW-1185">Reference proteome</keyword>
<comment type="caution">
    <text evidence="4">The sequence shown here is derived from an EMBL/GenBank/DDBJ whole genome shotgun (WGS) entry which is preliminary data.</text>
</comment>
<sequence length="1103" mass="121312">MIFGINSCPSTASTWRPTMASSSSPVSPSITITNQPALDTLYDNNNLVFMGQYGYSATSLTSGPVGIANSFTINYPTWGPNYHWLVSKTPTPALKANLSYQFSFGFKLGQVYGTYNRVANMTLVLFRYPDITDPNGSSQYFTTSSGTPLYSQTFTGSFTSNTQFLVTNITVTPTVDIGESVLALKLERTTQTGPSVTTIFISNMKFTLPSRPITTPTSFLTKDSELINIPKPPVALDVQDASTCPYLPTDLVHWHDPTIWSGGVVPSPATAITLPANKKVLISPCSISQTSIYTKITIPATSQLIFADASMNMMVKDIYVQGQLIMGTKTCRYNANINLTFYGNKTTSDTIATNFGSKGIAVASGGFISMQGKQYHYTWSKLSATAWSGDIIIYLQDSVNWEVGQQIFITTSVYQDDLRNQNEVATIAAIEGNKIQLTGPLRYYHYGGQEYQAEVGLLSRRIILQGDPATSNPGQFGGHVLVSGQGQFSGLQLIKMGQLNNKGRYPLHYHLAGNLTNSYITDCSVSDSYYRCYTIHGSNNVTVSRNVAFNATGHCYYLEDGVEVDNTISYNLAAYVHVIGTPAAGYTQYGQDFVQSSSLAQPADSTASGFYITNAWNTFIGNSASGGWTGFAFVNLPRPIGNHLTVPIIPSQFTVKVFDGNTAHSSGNYFEFASSIYVGGELTYNDNDGLLYYTNGRVSRETFINGVDSSANEIPMTFTNTKVYQSNRGVGHWGERVEVIGLESHDSRRPGSLFGEAWLHNALVNGQSGNLLSKGKEMSRQGFQFYDTYVQTILSNVIFRNFNNTYPSSTSSEDDNKVLISMTHSDEFKPQGISATNNITLQNCAAARIIGHNVVDTGSSRYFNFIDYDGTFTSRGVPTIVGAHDKWWQFDSTCQFNSDWQCYVCNKGSKEIASLQFWVPGLISRDESWPADSYVGNISLFGSGITDQRRTIVTRNAGVTGISNMGWYLYLTGGSPTYMKLWLSQVPFGNYVFLAIPYPAGTTFNVSCEYKYNSQYSYNFTMAASAAAVRSGDGKKYYFDQTHLFVKAINFRLDGTEKFTRGGATLYDVYWEFIIHISAKNTIVSAVNNFFTNLPDILPSSTL</sequence>
<accession>A0A151ZF62</accession>
<protein>
    <recommendedName>
        <fullName evidence="3">G8 domain-containing protein</fullName>
    </recommendedName>
</protein>
<evidence type="ECO:0000256" key="2">
    <source>
        <dbReference type="ARBA" id="ARBA00038413"/>
    </source>
</evidence>
<comment type="similarity">
    <text evidence="2">Belongs to the comF family.</text>
</comment>
<organism evidence="4 5">
    <name type="scientific">Tieghemostelium lacteum</name>
    <name type="common">Slime mold</name>
    <name type="synonym">Dictyostelium lacteum</name>
    <dbReference type="NCBI Taxonomy" id="361077"/>
    <lineage>
        <taxon>Eukaryota</taxon>
        <taxon>Amoebozoa</taxon>
        <taxon>Evosea</taxon>
        <taxon>Eumycetozoa</taxon>
        <taxon>Dictyostelia</taxon>
        <taxon>Dictyosteliales</taxon>
        <taxon>Raperosteliaceae</taxon>
        <taxon>Tieghemostelium</taxon>
    </lineage>
</organism>
<dbReference type="EMBL" id="LODT01000029">
    <property type="protein sequence ID" value="KYQ92567.1"/>
    <property type="molecule type" value="Genomic_DNA"/>
</dbReference>